<feature type="domain" description="Yip1" evidence="6">
    <location>
        <begin position="12"/>
        <end position="179"/>
    </location>
</feature>
<dbReference type="InterPro" id="IPR006977">
    <property type="entry name" value="Yip1_dom"/>
</dbReference>
<evidence type="ECO:0000256" key="1">
    <source>
        <dbReference type="ARBA" id="ARBA00004141"/>
    </source>
</evidence>
<dbReference type="Proteomes" id="UP000682713">
    <property type="component" value="Unassembled WGS sequence"/>
</dbReference>
<keyword evidence="3 5" id="KW-1133">Transmembrane helix</keyword>
<evidence type="ECO:0000313" key="8">
    <source>
        <dbReference type="Proteomes" id="UP000682713"/>
    </source>
</evidence>
<keyword evidence="2 5" id="KW-0812">Transmembrane</keyword>
<feature type="transmembrane region" description="Helical" evidence="5">
    <location>
        <begin position="103"/>
        <end position="126"/>
    </location>
</feature>
<comment type="subcellular location">
    <subcellularLocation>
        <location evidence="1">Membrane</location>
        <topology evidence="1">Multi-pass membrane protein</topology>
    </subcellularLocation>
</comment>
<feature type="transmembrane region" description="Helical" evidence="5">
    <location>
        <begin position="71"/>
        <end position="91"/>
    </location>
</feature>
<feature type="transmembrane region" description="Helical" evidence="5">
    <location>
        <begin position="33"/>
        <end position="51"/>
    </location>
</feature>
<name>A0A942TPA2_9BACI</name>
<evidence type="ECO:0000256" key="4">
    <source>
        <dbReference type="ARBA" id="ARBA00023136"/>
    </source>
</evidence>
<keyword evidence="8" id="KW-1185">Reference proteome</keyword>
<dbReference type="EMBL" id="JAGYPJ010000001">
    <property type="protein sequence ID" value="MBS4201960.1"/>
    <property type="molecule type" value="Genomic_DNA"/>
</dbReference>
<comment type="caution">
    <text evidence="7">The sequence shown here is derived from an EMBL/GenBank/DDBJ whole genome shotgun (WGS) entry which is preliminary data.</text>
</comment>
<gene>
    <name evidence="7" type="ORF">KHA93_20345</name>
</gene>
<evidence type="ECO:0000313" key="7">
    <source>
        <dbReference type="EMBL" id="MBS4201960.1"/>
    </source>
</evidence>
<feature type="transmembrane region" description="Helical" evidence="5">
    <location>
        <begin position="164"/>
        <end position="188"/>
    </location>
</feature>
<dbReference type="Pfam" id="PF04893">
    <property type="entry name" value="Yip1"/>
    <property type="match status" value="1"/>
</dbReference>
<protein>
    <submittedName>
        <fullName evidence="7">YIP1 family protein</fullName>
    </submittedName>
</protein>
<evidence type="ECO:0000256" key="3">
    <source>
        <dbReference type="ARBA" id="ARBA00022989"/>
    </source>
</evidence>
<evidence type="ECO:0000256" key="2">
    <source>
        <dbReference type="ARBA" id="ARBA00022692"/>
    </source>
</evidence>
<evidence type="ECO:0000256" key="5">
    <source>
        <dbReference type="SAM" id="Phobius"/>
    </source>
</evidence>
<proteinExistence type="predicted"/>
<evidence type="ECO:0000259" key="6">
    <source>
        <dbReference type="Pfam" id="PF04893"/>
    </source>
</evidence>
<keyword evidence="4 5" id="KW-0472">Membrane</keyword>
<accession>A0A942TPA2</accession>
<dbReference type="GO" id="GO:0016020">
    <property type="term" value="C:membrane"/>
    <property type="evidence" value="ECO:0007669"/>
    <property type="project" value="UniProtKB-SubCell"/>
</dbReference>
<reference evidence="7 8" key="1">
    <citation type="submission" date="2021-05" db="EMBL/GenBank/DDBJ databases">
        <title>Novel Bacillus species.</title>
        <authorList>
            <person name="Liu G."/>
        </authorList>
    </citation>
    <scope>NUCLEOTIDE SEQUENCE [LARGE SCALE GENOMIC DNA]</scope>
    <source>
        <strain evidence="7 8">FJAT-49732</strain>
    </source>
</reference>
<dbReference type="AlphaFoldDB" id="A0A942TPA2"/>
<sequence length="206" mass="23719">MWNELIKYPFYVSIHPFKGFWDVKYEGKGRTKIALSILLLLTIIAILKRQYTGFVVNFSNPNTLNSLDELIYIILPFFLFCVANWAITTLMDGEGKFVEIITVTAYSLIPMVVIYGVTTIISNFITFEEAPLFFLLESAAMFWFLGLLFVGVMTVHQYSVSKTIATFILTAIVMGVIIFLGLLFFSLLQQLMTFVETIYREIIYRF</sequence>
<organism evidence="7 8">
    <name type="scientific">Lederbergia citrisecunda</name>
    <dbReference type="NCBI Taxonomy" id="2833583"/>
    <lineage>
        <taxon>Bacteria</taxon>
        <taxon>Bacillati</taxon>
        <taxon>Bacillota</taxon>
        <taxon>Bacilli</taxon>
        <taxon>Bacillales</taxon>
        <taxon>Bacillaceae</taxon>
        <taxon>Lederbergia</taxon>
    </lineage>
</organism>
<feature type="transmembrane region" description="Helical" evidence="5">
    <location>
        <begin position="132"/>
        <end position="152"/>
    </location>
</feature>